<feature type="transmembrane region" description="Helical" evidence="5">
    <location>
        <begin position="190"/>
        <end position="206"/>
    </location>
</feature>
<feature type="transmembrane region" description="Helical" evidence="5">
    <location>
        <begin position="155"/>
        <end position="178"/>
    </location>
</feature>
<keyword evidence="4 5" id="KW-0472">Membrane</keyword>
<evidence type="ECO:0000256" key="4">
    <source>
        <dbReference type="ARBA" id="ARBA00023136"/>
    </source>
</evidence>
<evidence type="ECO:0000313" key="7">
    <source>
        <dbReference type="EMBL" id="SHI88125.1"/>
    </source>
</evidence>
<gene>
    <name evidence="7" type="ORF">SAMN05444337_1018</name>
</gene>
<sequence>MCYMKKDKLLVIITFLIGCLFTFPLFKENISSIFLIATTVVTVFYLSTAKKKILLKKQHLIYTLPFFIVLCTNIFAINAEIDWKNVSKSLMFLIFPLVFFNIPANVFKNLETKFIYIFKFSCLIISSFYIISFLLNHSFSDFFNESYNESVFRKHVYSIAIFKIHPTYFSLFLNVGIIHSLLRFKKELKYLNLFTFIFSLIMILLLSSRLMIVISFISIIYAVTKGISIKKRYFIPIIAVFFSGLIFLPGIKSRFLEAYNDFNNPPKGMYFNSTNIRKSIISCSFEILQENYLRGVGFSNIQTELNECYAANYDSKFYENHDYLTHNYLMYIFLGSGILGFSIFLFYLFTVIRNCLKIKNVLLNVVLFNCIALFFVEDFLYRHYGLFFFNLFVFSYLKFYEYTLKENV</sequence>
<feature type="transmembrane region" description="Helical" evidence="5">
    <location>
        <begin position="212"/>
        <end position="228"/>
    </location>
</feature>
<feature type="transmembrane region" description="Helical" evidence="5">
    <location>
        <begin position="361"/>
        <end position="377"/>
    </location>
</feature>
<keyword evidence="7" id="KW-0436">Ligase</keyword>
<feature type="domain" description="O-antigen ligase-related" evidence="6">
    <location>
        <begin position="194"/>
        <end position="345"/>
    </location>
</feature>
<evidence type="ECO:0000256" key="1">
    <source>
        <dbReference type="ARBA" id="ARBA00004141"/>
    </source>
</evidence>
<feature type="transmembrane region" description="Helical" evidence="5">
    <location>
        <begin position="233"/>
        <end position="251"/>
    </location>
</feature>
<keyword evidence="8" id="KW-1185">Reference proteome</keyword>
<reference evidence="7 8" key="1">
    <citation type="submission" date="2016-11" db="EMBL/GenBank/DDBJ databases">
        <authorList>
            <person name="Jaros S."/>
            <person name="Januszkiewicz K."/>
            <person name="Wedrychowicz H."/>
        </authorList>
    </citation>
    <scope>NUCLEOTIDE SEQUENCE [LARGE SCALE GENOMIC DNA]</scope>
    <source>
        <strain evidence="7 8">DSM 22807</strain>
    </source>
</reference>
<dbReference type="Pfam" id="PF04932">
    <property type="entry name" value="Wzy_C"/>
    <property type="match status" value="1"/>
</dbReference>
<dbReference type="PROSITE" id="PS51257">
    <property type="entry name" value="PROKAR_LIPOPROTEIN"/>
    <property type="match status" value="1"/>
</dbReference>
<feature type="transmembrane region" description="Helical" evidence="5">
    <location>
        <begin position="383"/>
        <end position="400"/>
    </location>
</feature>
<dbReference type="GO" id="GO:0016020">
    <property type="term" value="C:membrane"/>
    <property type="evidence" value="ECO:0007669"/>
    <property type="project" value="UniProtKB-SubCell"/>
</dbReference>
<feature type="transmembrane region" description="Helical" evidence="5">
    <location>
        <begin position="328"/>
        <end position="349"/>
    </location>
</feature>
<accession>A0A1M6ERW0</accession>
<dbReference type="Proteomes" id="UP000184232">
    <property type="component" value="Unassembled WGS sequence"/>
</dbReference>
<dbReference type="STRING" id="683124.SAMN05444337_1018"/>
<comment type="subcellular location">
    <subcellularLocation>
        <location evidence="1">Membrane</location>
        <topology evidence="1">Multi-pass membrane protein</topology>
    </subcellularLocation>
</comment>
<feature type="transmembrane region" description="Helical" evidence="5">
    <location>
        <begin position="9"/>
        <end position="26"/>
    </location>
</feature>
<dbReference type="PANTHER" id="PTHR37422:SF13">
    <property type="entry name" value="LIPOPOLYSACCHARIDE BIOSYNTHESIS PROTEIN PA4999-RELATED"/>
    <property type="match status" value="1"/>
</dbReference>
<keyword evidence="2 5" id="KW-0812">Transmembrane</keyword>
<evidence type="ECO:0000259" key="6">
    <source>
        <dbReference type="Pfam" id="PF04932"/>
    </source>
</evidence>
<dbReference type="EMBL" id="FQZH01000001">
    <property type="protein sequence ID" value="SHI88125.1"/>
    <property type="molecule type" value="Genomic_DNA"/>
</dbReference>
<evidence type="ECO:0000313" key="8">
    <source>
        <dbReference type="Proteomes" id="UP000184232"/>
    </source>
</evidence>
<dbReference type="GO" id="GO:0016874">
    <property type="term" value="F:ligase activity"/>
    <property type="evidence" value="ECO:0007669"/>
    <property type="project" value="UniProtKB-KW"/>
</dbReference>
<feature type="transmembrane region" description="Helical" evidence="5">
    <location>
        <begin position="89"/>
        <end position="107"/>
    </location>
</feature>
<dbReference type="AlphaFoldDB" id="A0A1M6ERW0"/>
<name>A0A1M6ERW0_9FLAO</name>
<keyword evidence="3 5" id="KW-1133">Transmembrane helix</keyword>
<evidence type="ECO:0000256" key="3">
    <source>
        <dbReference type="ARBA" id="ARBA00022989"/>
    </source>
</evidence>
<feature type="transmembrane region" description="Helical" evidence="5">
    <location>
        <begin position="60"/>
        <end position="77"/>
    </location>
</feature>
<dbReference type="InterPro" id="IPR051533">
    <property type="entry name" value="WaaL-like"/>
</dbReference>
<feature type="transmembrane region" description="Helical" evidence="5">
    <location>
        <begin position="114"/>
        <end position="135"/>
    </location>
</feature>
<dbReference type="PANTHER" id="PTHR37422">
    <property type="entry name" value="TEICHURONIC ACID BIOSYNTHESIS PROTEIN TUAE"/>
    <property type="match status" value="1"/>
</dbReference>
<evidence type="ECO:0000256" key="2">
    <source>
        <dbReference type="ARBA" id="ARBA00022692"/>
    </source>
</evidence>
<proteinExistence type="predicted"/>
<protein>
    <submittedName>
        <fullName evidence="7">O-Antigen ligase</fullName>
    </submittedName>
</protein>
<dbReference type="InterPro" id="IPR007016">
    <property type="entry name" value="O-antigen_ligase-rel_domated"/>
</dbReference>
<evidence type="ECO:0000256" key="5">
    <source>
        <dbReference type="SAM" id="Phobius"/>
    </source>
</evidence>
<feature type="transmembrane region" description="Helical" evidence="5">
    <location>
        <begin position="32"/>
        <end position="48"/>
    </location>
</feature>
<organism evidence="7 8">
    <name type="scientific">Flavobacterium haoranii</name>
    <dbReference type="NCBI Taxonomy" id="683124"/>
    <lineage>
        <taxon>Bacteria</taxon>
        <taxon>Pseudomonadati</taxon>
        <taxon>Bacteroidota</taxon>
        <taxon>Flavobacteriia</taxon>
        <taxon>Flavobacteriales</taxon>
        <taxon>Flavobacteriaceae</taxon>
        <taxon>Flavobacterium</taxon>
    </lineage>
</organism>